<feature type="chain" id="PRO_5032465279" evidence="3">
    <location>
        <begin position="25"/>
        <end position="283"/>
    </location>
</feature>
<keyword evidence="5" id="KW-1185">Reference proteome</keyword>
<evidence type="ECO:0000256" key="1">
    <source>
        <dbReference type="ARBA" id="ARBA00022729"/>
    </source>
</evidence>
<dbReference type="AlphaFoldDB" id="A0A840F0H5"/>
<dbReference type="Gene3D" id="1.10.8.1040">
    <property type="match status" value="1"/>
</dbReference>
<keyword evidence="4" id="KW-0413">Isomerase</keyword>
<dbReference type="Pfam" id="PF13623">
    <property type="entry name" value="SurA_N_2"/>
    <property type="match status" value="1"/>
</dbReference>
<sequence>MKNKTLTAALLATVLLLPACKREATGQVVAVVNGQEISLSELNGELKNANLPANATPEQQKAARADALQRLIDRKLLVQQAKERGLDKSPDFLQTQNRASDDILIGMLGKQVTSNLPVPSASQIQAFEAKNPGMFTNRVIYSVDQIGFPTPADPSKLQALKDDHSLAAVAKRLDSLGIKYQQRKGQVDSASVPADLLKQIDALPPGEPFVLNAGQGVIVSVVTGKQSQPLDPKQAQAVAADAVRRQSVMDTAQKQVKDARASAKIEYQPGFEPKKPAAGAAKN</sequence>
<dbReference type="RefSeq" id="WP_183982493.1">
    <property type="nucleotide sequence ID" value="NZ_JACIEV010000002.1"/>
</dbReference>
<keyword evidence="1 3" id="KW-0732">Signal</keyword>
<name>A0A840F0H5_9SPHN</name>
<dbReference type="GO" id="GO:0016853">
    <property type="term" value="F:isomerase activity"/>
    <property type="evidence" value="ECO:0007669"/>
    <property type="project" value="UniProtKB-KW"/>
</dbReference>
<dbReference type="InterPro" id="IPR027304">
    <property type="entry name" value="Trigger_fact/SurA_dom_sf"/>
</dbReference>
<dbReference type="InterPro" id="IPR050280">
    <property type="entry name" value="OMP_Chaperone_SurA"/>
</dbReference>
<organism evidence="4 5">
    <name type="scientific">Sphingomonas jinjuensis</name>
    <dbReference type="NCBI Taxonomy" id="535907"/>
    <lineage>
        <taxon>Bacteria</taxon>
        <taxon>Pseudomonadati</taxon>
        <taxon>Pseudomonadota</taxon>
        <taxon>Alphaproteobacteria</taxon>
        <taxon>Sphingomonadales</taxon>
        <taxon>Sphingomonadaceae</taxon>
        <taxon>Sphingomonas</taxon>
    </lineage>
</organism>
<evidence type="ECO:0000256" key="3">
    <source>
        <dbReference type="SAM" id="SignalP"/>
    </source>
</evidence>
<dbReference type="EMBL" id="JACIEV010000002">
    <property type="protein sequence ID" value="MBB4152783.1"/>
    <property type="molecule type" value="Genomic_DNA"/>
</dbReference>
<evidence type="ECO:0000313" key="4">
    <source>
        <dbReference type="EMBL" id="MBB4152783.1"/>
    </source>
</evidence>
<feature type="region of interest" description="Disordered" evidence="2">
    <location>
        <begin position="260"/>
        <end position="283"/>
    </location>
</feature>
<proteinExistence type="predicted"/>
<dbReference type="InterPro" id="IPR014274">
    <property type="entry name" value="PPIase_EpsD"/>
</dbReference>
<accession>A0A840F0H5</accession>
<evidence type="ECO:0000256" key="2">
    <source>
        <dbReference type="SAM" id="MobiDB-lite"/>
    </source>
</evidence>
<dbReference type="PANTHER" id="PTHR47637">
    <property type="entry name" value="CHAPERONE SURA"/>
    <property type="match status" value="1"/>
</dbReference>
<feature type="signal peptide" evidence="3">
    <location>
        <begin position="1"/>
        <end position="24"/>
    </location>
</feature>
<gene>
    <name evidence="4" type="ORF">GGQ80_000671</name>
</gene>
<dbReference type="Proteomes" id="UP000529795">
    <property type="component" value="Unassembled WGS sequence"/>
</dbReference>
<dbReference type="PANTHER" id="PTHR47637:SF1">
    <property type="entry name" value="CHAPERONE SURA"/>
    <property type="match status" value="1"/>
</dbReference>
<comment type="caution">
    <text evidence="4">The sequence shown here is derived from an EMBL/GenBank/DDBJ whole genome shotgun (WGS) entry which is preliminary data.</text>
</comment>
<protein>
    <submittedName>
        <fullName evidence="4">EpsD family peptidyl-prolyl cis-trans isomerase</fullName>
    </submittedName>
</protein>
<dbReference type="NCBIfam" id="TIGR02925">
    <property type="entry name" value="cis_trans_EpsD"/>
    <property type="match status" value="1"/>
</dbReference>
<reference evidence="4 5" key="1">
    <citation type="submission" date="2020-08" db="EMBL/GenBank/DDBJ databases">
        <title>Genomic Encyclopedia of Type Strains, Phase IV (KMG-IV): sequencing the most valuable type-strain genomes for metagenomic binning, comparative biology and taxonomic classification.</title>
        <authorList>
            <person name="Goeker M."/>
        </authorList>
    </citation>
    <scope>NUCLEOTIDE SEQUENCE [LARGE SCALE GENOMIC DNA]</scope>
    <source>
        <strain evidence="4 5">YC6723</strain>
    </source>
</reference>
<evidence type="ECO:0000313" key="5">
    <source>
        <dbReference type="Proteomes" id="UP000529795"/>
    </source>
</evidence>
<dbReference type="SUPFAM" id="SSF109998">
    <property type="entry name" value="Triger factor/SurA peptide-binding domain-like"/>
    <property type="match status" value="1"/>
</dbReference>